<name>E8WW40_GRATM</name>
<dbReference type="PANTHER" id="PTHR30461:SF2">
    <property type="entry name" value="SERINE RECOMBINASE PINE-RELATED"/>
    <property type="match status" value="1"/>
</dbReference>
<gene>
    <name evidence="7" type="ordered locus">AciX9_0274</name>
</gene>
<evidence type="ECO:0000256" key="1">
    <source>
        <dbReference type="ARBA" id="ARBA00022908"/>
    </source>
</evidence>
<evidence type="ECO:0000256" key="3">
    <source>
        <dbReference type="ARBA" id="ARBA00023172"/>
    </source>
</evidence>
<dbReference type="Pfam" id="PF00239">
    <property type="entry name" value="Resolvase"/>
    <property type="match status" value="1"/>
</dbReference>
<dbReference type="GO" id="GO:0015074">
    <property type="term" value="P:DNA integration"/>
    <property type="evidence" value="ECO:0007669"/>
    <property type="project" value="UniProtKB-KW"/>
</dbReference>
<dbReference type="Gene3D" id="3.40.50.1390">
    <property type="entry name" value="Resolvase, N-terminal catalytic domain"/>
    <property type="match status" value="1"/>
</dbReference>
<dbReference type="GO" id="GO:0000150">
    <property type="term" value="F:DNA strand exchange activity"/>
    <property type="evidence" value="ECO:0007669"/>
    <property type="project" value="InterPro"/>
</dbReference>
<dbReference type="SMART" id="SM00857">
    <property type="entry name" value="Resolvase"/>
    <property type="match status" value="1"/>
</dbReference>
<keyword evidence="2" id="KW-0238">DNA-binding</keyword>
<dbReference type="InterPro" id="IPR006119">
    <property type="entry name" value="Resolv_N"/>
</dbReference>
<dbReference type="STRING" id="1198114.AciX9_0274"/>
<dbReference type="GO" id="GO:0003677">
    <property type="term" value="F:DNA binding"/>
    <property type="evidence" value="ECO:0007669"/>
    <property type="project" value="UniProtKB-KW"/>
</dbReference>
<evidence type="ECO:0000256" key="2">
    <source>
        <dbReference type="ARBA" id="ARBA00023125"/>
    </source>
</evidence>
<feature type="active site" description="O-(5'-phospho-DNA)-serine intermediate" evidence="4 5">
    <location>
        <position position="13"/>
    </location>
</feature>
<dbReference type="RefSeq" id="WP_013578674.1">
    <property type="nucleotide sequence ID" value="NC_015064.1"/>
</dbReference>
<dbReference type="PANTHER" id="PTHR30461">
    <property type="entry name" value="DNA-INVERTASE FROM LAMBDOID PROPHAGE"/>
    <property type="match status" value="1"/>
</dbReference>
<dbReference type="CDD" id="cd00338">
    <property type="entry name" value="Ser_Recombinase"/>
    <property type="match status" value="1"/>
</dbReference>
<dbReference type="EMBL" id="CP002480">
    <property type="protein sequence ID" value="ADW67346.1"/>
    <property type="molecule type" value="Genomic_DNA"/>
</dbReference>
<dbReference type="PROSITE" id="PS00397">
    <property type="entry name" value="RECOMBINASES_1"/>
    <property type="match status" value="1"/>
</dbReference>
<dbReference type="SUPFAM" id="SSF53041">
    <property type="entry name" value="Resolvase-like"/>
    <property type="match status" value="1"/>
</dbReference>
<feature type="domain" description="Resolvase/invertase-type recombinase catalytic" evidence="6">
    <location>
        <begin position="5"/>
        <end position="141"/>
    </location>
</feature>
<evidence type="ECO:0000313" key="8">
    <source>
        <dbReference type="Proteomes" id="UP000000343"/>
    </source>
</evidence>
<dbReference type="AlphaFoldDB" id="E8WW40"/>
<organism evidence="8">
    <name type="scientific">Granulicella tundricola (strain ATCC BAA-1859 / DSM 23138 / MP5ACTX9)</name>
    <dbReference type="NCBI Taxonomy" id="1198114"/>
    <lineage>
        <taxon>Bacteria</taxon>
        <taxon>Pseudomonadati</taxon>
        <taxon>Acidobacteriota</taxon>
        <taxon>Terriglobia</taxon>
        <taxon>Terriglobales</taxon>
        <taxon>Acidobacteriaceae</taxon>
        <taxon>Granulicella</taxon>
    </lineage>
</organism>
<dbReference type="Proteomes" id="UP000000343">
    <property type="component" value="Chromosome"/>
</dbReference>
<keyword evidence="8" id="KW-1185">Reference proteome</keyword>
<evidence type="ECO:0000256" key="5">
    <source>
        <dbReference type="PROSITE-ProRule" id="PRU10137"/>
    </source>
</evidence>
<keyword evidence="1" id="KW-0229">DNA integration</keyword>
<sequence>MANGKFISYLRVSTARQGASGLGLEAQREAVSRYLNGGRWTLVQEVMEVESGKRNDRPAIAEALRLCRLHKATLVIAKLDRLARNVHFISSLMKTGVDFIACDFPEANRLTVHILAAVAEHEATMISARTKAALEVAKERGVTLGGMRGNLGRMASMASHGTQRSAIVRADRASKRSADLLPVINELQRGGLRTLREIAEGLNSAGISTARGGKWSATQVMRELRSEANWQDHSRQPR</sequence>
<dbReference type="InterPro" id="IPR006118">
    <property type="entry name" value="Recombinase_CS"/>
</dbReference>
<keyword evidence="3" id="KW-0233">DNA recombination</keyword>
<reference evidence="8" key="1">
    <citation type="submission" date="2011-01" db="EMBL/GenBank/DDBJ databases">
        <title>Complete sequence of chromosome of Acidobacterium sp. MP5ACTX9.</title>
        <authorList>
            <consortium name="US DOE Joint Genome Institute"/>
            <person name="Lucas S."/>
            <person name="Copeland A."/>
            <person name="Lapidus A."/>
            <person name="Cheng J.-F."/>
            <person name="Goodwin L."/>
            <person name="Pitluck S."/>
            <person name="Teshima H."/>
            <person name="Detter J.C."/>
            <person name="Han C."/>
            <person name="Tapia R."/>
            <person name="Land M."/>
            <person name="Hauser L."/>
            <person name="Kyrpides N."/>
            <person name="Ivanova N."/>
            <person name="Ovchinnikova G."/>
            <person name="Pagani I."/>
            <person name="Rawat S.R."/>
            <person name="Mannisto M."/>
            <person name="Haggblom M.M."/>
            <person name="Woyke T."/>
        </authorList>
    </citation>
    <scope>NUCLEOTIDE SEQUENCE [LARGE SCALE GENOMIC DNA]</scope>
    <source>
        <strain evidence="8">MP5ACTX9</strain>
    </source>
</reference>
<dbReference type="InterPro" id="IPR050639">
    <property type="entry name" value="SSR_resolvase"/>
</dbReference>
<dbReference type="OrthoDB" id="2290206at2"/>
<dbReference type="PaxDb" id="1198114-AciX9_0274"/>
<dbReference type="PROSITE" id="PS51736">
    <property type="entry name" value="RECOMBINASES_3"/>
    <property type="match status" value="1"/>
</dbReference>
<evidence type="ECO:0000259" key="6">
    <source>
        <dbReference type="PROSITE" id="PS51736"/>
    </source>
</evidence>
<proteinExistence type="predicted"/>
<evidence type="ECO:0000313" key="7">
    <source>
        <dbReference type="EMBL" id="ADW67346.1"/>
    </source>
</evidence>
<evidence type="ECO:0000256" key="4">
    <source>
        <dbReference type="PIRSR" id="PIRSR606118-50"/>
    </source>
</evidence>
<dbReference type="eggNOG" id="COG1961">
    <property type="taxonomic scope" value="Bacteria"/>
</dbReference>
<accession>E8WW40</accession>
<dbReference type="InterPro" id="IPR036162">
    <property type="entry name" value="Resolvase-like_N_sf"/>
</dbReference>
<protein>
    <submittedName>
        <fullName evidence="7">Resolvase domain protein</fullName>
    </submittedName>
</protein>
<dbReference type="KEGG" id="acm:AciX9_0274"/>
<dbReference type="HOGENOM" id="CLU_010686_0_1_0"/>